<dbReference type="Proteomes" id="UP000261540">
    <property type="component" value="Unplaced"/>
</dbReference>
<feature type="region of interest" description="Disordered" evidence="15">
    <location>
        <begin position="628"/>
        <end position="691"/>
    </location>
</feature>
<feature type="domain" description="PHD-type" evidence="16">
    <location>
        <begin position="69"/>
        <end position="206"/>
    </location>
</feature>
<keyword evidence="5" id="KW-0547">Nucleotide-binding</keyword>
<dbReference type="InterPro" id="IPR013083">
    <property type="entry name" value="Znf_RING/FYVE/PHD"/>
</dbReference>
<evidence type="ECO:0000256" key="5">
    <source>
        <dbReference type="ARBA" id="ARBA00022741"/>
    </source>
</evidence>
<dbReference type="PANTHER" id="PTHR46357">
    <property type="entry name" value="TRANSCRIPTIONAL REGULATOR ATRX"/>
    <property type="match status" value="1"/>
</dbReference>
<dbReference type="STRING" id="1676925.ENSPKIP00000035383"/>
<keyword evidence="6" id="KW-0227">DNA damage</keyword>
<evidence type="ECO:0000259" key="16">
    <source>
        <dbReference type="PROSITE" id="PS51533"/>
    </source>
</evidence>
<evidence type="ECO:0000256" key="9">
    <source>
        <dbReference type="ARBA" id="ARBA00022833"/>
    </source>
</evidence>
<dbReference type="GO" id="GO:0006281">
    <property type="term" value="P:DNA repair"/>
    <property type="evidence" value="ECO:0007669"/>
    <property type="project" value="UniProtKB-KW"/>
</dbReference>
<sequence length="714" mass="79432">TGFNESAAFRKCDESFMNESIHGSESNVDVNSLPKGTVIVQPEPVGNEDDFRGPEFRSRGTTKLKSDVLRKRGEHFQIVSCTACGQQVNHFLRDSLYQHPILKVLICKSCFKYYMSDDISKDVDGMDEQCRWCAEGGNLICCDFCSNAFCKKCILRNLGRKELSAILDEENKWYCYVCSPEPLLDLGFACHNVLQTMGQIWSQQRKRGKLENEKAAGDDGIHKNFQKNKATFQGKGHSIDNHGCRPTVVANQELMVPKELAKKTKNLVEATSALNNMFLKLLQQSTENQTTVAVKLSQLKAFKGVLAALKNVHSALEEALEQEYLESVLQSGEETVHNITNDENPNASYGQGTSKFSHNHAEKKSKINHLMKLADEVSMENITEGAVAENDRLEKSSQSPIQKGGGLTNVQDATEGTSAKVTGWKPPTVPCETSLGVATVSPSLPEKQYEVPESSENALGTAQKGSANYRTFLELNPGPYRVTKKLVVRLTPVQLQKSYESSHFKKDKENKNEDSHEGVDFTEGPSVERVLPMENEQDSRRLPRVKITPLRRQVDSKANLTCTQGNSDSDVDGDTQTEVQDAYNMPNGKKKGRMVPPVLQTLASEVESGNEDGLQIVKRKCLFGLNRNSLQSPDKTSLKRKRKVSLSDSEHSEFTTTKNTVKKGRPKNDYTSSNESDLETETGNLGKHRGRVRIEEHNSLSTFLTCVPDGRIDP</sequence>
<keyword evidence="13" id="KW-0539">Nucleus</keyword>
<dbReference type="InterPro" id="IPR011011">
    <property type="entry name" value="Znf_FYVE_PHD"/>
</dbReference>
<dbReference type="PROSITE" id="PS51533">
    <property type="entry name" value="ADD"/>
    <property type="match status" value="1"/>
</dbReference>
<feature type="region of interest" description="Disordered" evidence="15">
    <location>
        <begin position="387"/>
        <end position="427"/>
    </location>
</feature>
<dbReference type="GO" id="GO:0031490">
    <property type="term" value="F:chromatin DNA binding"/>
    <property type="evidence" value="ECO:0007669"/>
    <property type="project" value="TreeGrafter"/>
</dbReference>
<comment type="similarity">
    <text evidence="2">Belongs to the SNF2/RAD54 helicase family.</text>
</comment>
<evidence type="ECO:0000256" key="13">
    <source>
        <dbReference type="ARBA" id="ARBA00023242"/>
    </source>
</evidence>
<evidence type="ECO:0000256" key="15">
    <source>
        <dbReference type="SAM" id="MobiDB-lite"/>
    </source>
</evidence>
<dbReference type="GeneTree" id="ENSGT00940000155902"/>
<dbReference type="Pfam" id="PF17981">
    <property type="entry name" value="ADD_ATRX"/>
    <property type="match status" value="1"/>
</dbReference>
<proteinExistence type="inferred from homology"/>
<dbReference type="InterPro" id="IPR052131">
    <property type="entry name" value="ATRX_domain-containing"/>
</dbReference>
<evidence type="ECO:0000256" key="14">
    <source>
        <dbReference type="ARBA" id="ARBA00047995"/>
    </source>
</evidence>
<feature type="compositionally biased region" description="Polar residues" evidence="15">
    <location>
        <begin position="342"/>
        <end position="356"/>
    </location>
</feature>
<evidence type="ECO:0000256" key="2">
    <source>
        <dbReference type="ARBA" id="ARBA00007025"/>
    </source>
</evidence>
<keyword evidence="18" id="KW-1185">Reference proteome</keyword>
<dbReference type="GO" id="GO:0005721">
    <property type="term" value="C:pericentric heterochromatin"/>
    <property type="evidence" value="ECO:0007669"/>
    <property type="project" value="TreeGrafter"/>
</dbReference>
<dbReference type="Ensembl" id="ENSPKIT00000016312.1">
    <property type="protein sequence ID" value="ENSPKIP00000035383.1"/>
    <property type="gene ID" value="ENSPKIG00000014353.1"/>
</dbReference>
<feature type="compositionally biased region" description="Polar residues" evidence="15">
    <location>
        <begin position="408"/>
        <end position="420"/>
    </location>
</feature>
<feature type="compositionally biased region" description="Basic and acidic residues" evidence="15">
    <location>
        <begin position="500"/>
        <end position="519"/>
    </location>
</feature>
<keyword evidence="10" id="KW-0067">ATP-binding</keyword>
<evidence type="ECO:0000256" key="11">
    <source>
        <dbReference type="ARBA" id="ARBA00023125"/>
    </source>
</evidence>
<evidence type="ECO:0000256" key="3">
    <source>
        <dbReference type="ARBA" id="ARBA00012551"/>
    </source>
</evidence>
<organism evidence="17 18">
    <name type="scientific">Paramormyrops kingsleyae</name>
    <dbReference type="NCBI Taxonomy" id="1676925"/>
    <lineage>
        <taxon>Eukaryota</taxon>
        <taxon>Metazoa</taxon>
        <taxon>Chordata</taxon>
        <taxon>Craniata</taxon>
        <taxon>Vertebrata</taxon>
        <taxon>Euteleostomi</taxon>
        <taxon>Actinopterygii</taxon>
        <taxon>Neopterygii</taxon>
        <taxon>Teleostei</taxon>
        <taxon>Osteoglossocephala</taxon>
        <taxon>Osteoglossomorpha</taxon>
        <taxon>Osteoglossiformes</taxon>
        <taxon>Mormyridae</taxon>
        <taxon>Paramormyrops</taxon>
    </lineage>
</organism>
<dbReference type="PANTHER" id="PTHR46357:SF1">
    <property type="entry name" value="TRANSCRIPTIONAL REGULATOR ATRX"/>
    <property type="match status" value="1"/>
</dbReference>
<feature type="region of interest" description="Disordered" evidence="15">
    <location>
        <begin position="342"/>
        <end position="363"/>
    </location>
</feature>
<keyword evidence="7" id="KW-0863">Zinc-finger</keyword>
<evidence type="ECO:0000256" key="7">
    <source>
        <dbReference type="ARBA" id="ARBA00022771"/>
    </source>
</evidence>
<dbReference type="GO" id="GO:0008270">
    <property type="term" value="F:zinc ion binding"/>
    <property type="evidence" value="ECO:0007669"/>
    <property type="project" value="UniProtKB-KW"/>
</dbReference>
<dbReference type="GO" id="GO:0010468">
    <property type="term" value="P:regulation of gene expression"/>
    <property type="evidence" value="ECO:0007669"/>
    <property type="project" value="UniProtKB-ARBA"/>
</dbReference>
<dbReference type="GO" id="GO:0005634">
    <property type="term" value="C:nucleus"/>
    <property type="evidence" value="ECO:0007669"/>
    <property type="project" value="UniProtKB-SubCell"/>
</dbReference>
<dbReference type="EC" id="3.6.4.12" evidence="3"/>
<feature type="region of interest" description="Disordered" evidence="15">
    <location>
        <begin position="500"/>
        <end position="522"/>
    </location>
</feature>
<evidence type="ECO:0000256" key="6">
    <source>
        <dbReference type="ARBA" id="ARBA00022763"/>
    </source>
</evidence>
<evidence type="ECO:0000256" key="10">
    <source>
        <dbReference type="ARBA" id="ARBA00022840"/>
    </source>
</evidence>
<dbReference type="GO" id="GO:0006338">
    <property type="term" value="P:chromatin remodeling"/>
    <property type="evidence" value="ECO:0007669"/>
    <property type="project" value="TreeGrafter"/>
</dbReference>
<keyword evidence="9" id="KW-0862">Zinc</keyword>
<accession>A0A3B3SYQ1</accession>
<keyword evidence="11" id="KW-0238">DNA-binding</keyword>
<dbReference type="GO" id="GO:0003678">
    <property type="term" value="F:DNA helicase activity"/>
    <property type="evidence" value="ECO:0007669"/>
    <property type="project" value="UniProtKB-EC"/>
</dbReference>
<dbReference type="InterPro" id="IPR025766">
    <property type="entry name" value="ADD"/>
</dbReference>
<dbReference type="GO" id="GO:0016787">
    <property type="term" value="F:hydrolase activity"/>
    <property type="evidence" value="ECO:0007669"/>
    <property type="project" value="UniProtKB-KW"/>
</dbReference>
<protein>
    <recommendedName>
        <fullName evidence="3">DNA helicase</fullName>
        <ecNumber evidence="3">3.6.4.12</ecNumber>
    </recommendedName>
</protein>
<dbReference type="AlphaFoldDB" id="A0A3B3SYQ1"/>
<evidence type="ECO:0000313" key="18">
    <source>
        <dbReference type="Proteomes" id="UP000261540"/>
    </source>
</evidence>
<name>A0A3B3SYQ1_9TELE</name>
<dbReference type="SUPFAM" id="SSF57903">
    <property type="entry name" value="FYVE/PHD zinc finger"/>
    <property type="match status" value="1"/>
</dbReference>
<comment type="subcellular location">
    <subcellularLocation>
        <location evidence="1">Nucleus</location>
    </subcellularLocation>
</comment>
<dbReference type="InterPro" id="IPR041430">
    <property type="entry name" value="ADD_ATRX"/>
</dbReference>
<dbReference type="CDD" id="cd11726">
    <property type="entry name" value="ADDz_ATRX"/>
    <property type="match status" value="1"/>
</dbReference>
<dbReference type="Gene3D" id="3.30.40.10">
    <property type="entry name" value="Zinc/RING finger domain, C3HC4 (zinc finger)"/>
    <property type="match status" value="1"/>
</dbReference>
<evidence type="ECO:0000256" key="4">
    <source>
        <dbReference type="ARBA" id="ARBA00022723"/>
    </source>
</evidence>
<dbReference type="GO" id="GO:0031297">
    <property type="term" value="P:replication fork processing"/>
    <property type="evidence" value="ECO:0007669"/>
    <property type="project" value="TreeGrafter"/>
</dbReference>
<keyword evidence="12" id="KW-0234">DNA repair</keyword>
<reference evidence="17" key="2">
    <citation type="submission" date="2025-09" db="UniProtKB">
        <authorList>
            <consortium name="Ensembl"/>
        </authorList>
    </citation>
    <scope>IDENTIFICATION</scope>
</reference>
<evidence type="ECO:0000256" key="12">
    <source>
        <dbReference type="ARBA" id="ARBA00023204"/>
    </source>
</evidence>
<evidence type="ECO:0000256" key="8">
    <source>
        <dbReference type="ARBA" id="ARBA00022801"/>
    </source>
</evidence>
<dbReference type="GO" id="GO:0005524">
    <property type="term" value="F:ATP binding"/>
    <property type="evidence" value="ECO:0007669"/>
    <property type="project" value="UniProtKB-KW"/>
</dbReference>
<evidence type="ECO:0000313" key="17">
    <source>
        <dbReference type="Ensembl" id="ENSPKIP00000035383.1"/>
    </source>
</evidence>
<evidence type="ECO:0000256" key="1">
    <source>
        <dbReference type="ARBA" id="ARBA00004123"/>
    </source>
</evidence>
<comment type="catalytic activity">
    <reaction evidence="14">
        <text>ATP + H2O = ADP + phosphate + H(+)</text>
        <dbReference type="Rhea" id="RHEA:13065"/>
        <dbReference type="ChEBI" id="CHEBI:15377"/>
        <dbReference type="ChEBI" id="CHEBI:15378"/>
        <dbReference type="ChEBI" id="CHEBI:30616"/>
        <dbReference type="ChEBI" id="CHEBI:43474"/>
        <dbReference type="ChEBI" id="CHEBI:456216"/>
        <dbReference type="EC" id="3.6.4.12"/>
    </reaction>
</comment>
<keyword evidence="8" id="KW-0378">Hydrolase</keyword>
<keyword evidence="4" id="KW-0479">Metal-binding</keyword>
<reference evidence="17" key="1">
    <citation type="submission" date="2025-08" db="UniProtKB">
        <authorList>
            <consortium name="Ensembl"/>
        </authorList>
    </citation>
    <scope>IDENTIFICATION</scope>
</reference>